<dbReference type="Proteomes" id="UP000735302">
    <property type="component" value="Unassembled WGS sequence"/>
</dbReference>
<dbReference type="EMBL" id="BLXT01005284">
    <property type="protein sequence ID" value="GFO21779.1"/>
    <property type="molecule type" value="Genomic_DNA"/>
</dbReference>
<evidence type="ECO:0000256" key="2">
    <source>
        <dbReference type="ARBA" id="ARBA00009037"/>
    </source>
</evidence>
<evidence type="ECO:0000256" key="4">
    <source>
        <dbReference type="ARBA" id="ARBA00022989"/>
    </source>
</evidence>
<dbReference type="GO" id="GO:0001671">
    <property type="term" value="F:ATPase activator activity"/>
    <property type="evidence" value="ECO:0007669"/>
    <property type="project" value="TreeGrafter"/>
</dbReference>
<keyword evidence="10" id="KW-1185">Reference proteome</keyword>
<sequence>MSDLPEASGVQPVSSNELLEYYLNPLMQQSSESAVLFLQDKLHVDDFTKFADVYSLDSSGGAFKNIKRFMEEHFSLELPQIENPLQAIDKLKSSFAGALHTATSLSDVEKLDLAPNKKFLLIVELTPSARVGDKEQAITLNDAFVGSICRHLQKRGIKYTAMFTGKSTAENEANEVETFSGRHLLETAETKNGTFMNVSGSIFVFLRDVTVHLQAEDTHIIINATVTEESADKSDAGNSTAIVQLDLSGVSQNTTGDYTVQILFNTTHEGDRWTIQNILLSVNGPASGAFNGTLENARLQTGDIDLVVPILYSYHCSSMKLYVDNIRDESLKSFKHTFVELDGFQMQPFNIQGNAFFNAQDCVGFFTRGIWMGIFTSIILLSILMFGTLMVLNLSTPDRFDDPKGKTIVIAQTED</sequence>
<keyword evidence="4 6" id="KW-1133">Transmembrane helix</keyword>
<dbReference type="Gene3D" id="2.40.160.110">
    <property type="match status" value="1"/>
</dbReference>
<gene>
    <name evidence="9" type="ORF">PoB_004828400</name>
</gene>
<comment type="similarity">
    <text evidence="2">Belongs to the vacuolar ATPase subunit S1 family.</text>
</comment>
<protein>
    <submittedName>
        <fullName evidence="9">V-type proton ATPase subunit s1</fullName>
    </submittedName>
</protein>
<evidence type="ECO:0000313" key="9">
    <source>
        <dbReference type="EMBL" id="GFO21779.1"/>
    </source>
</evidence>
<keyword evidence="5 6" id="KW-0472">Membrane</keyword>
<dbReference type="GO" id="GO:0033176">
    <property type="term" value="C:proton-transporting V-type ATPase complex"/>
    <property type="evidence" value="ECO:0007669"/>
    <property type="project" value="TreeGrafter"/>
</dbReference>
<evidence type="ECO:0000259" key="8">
    <source>
        <dbReference type="Pfam" id="PF20520"/>
    </source>
</evidence>
<feature type="domain" description="V-type proton ATPase subunit S1 luminal" evidence="7">
    <location>
        <begin position="204"/>
        <end position="349"/>
    </location>
</feature>
<dbReference type="PANTHER" id="PTHR12471:SF7">
    <property type="entry name" value="V-TYPE PROTON ATPASE SUBUNIT S1"/>
    <property type="match status" value="1"/>
</dbReference>
<evidence type="ECO:0000256" key="5">
    <source>
        <dbReference type="ARBA" id="ARBA00023136"/>
    </source>
</evidence>
<proteinExistence type="inferred from homology"/>
<dbReference type="InterPro" id="IPR046756">
    <property type="entry name" value="VAS1/VOA1_TM"/>
</dbReference>
<dbReference type="AlphaFoldDB" id="A0AAV4BTT3"/>
<feature type="transmembrane region" description="Helical" evidence="6">
    <location>
        <begin position="370"/>
        <end position="394"/>
    </location>
</feature>
<evidence type="ECO:0000256" key="1">
    <source>
        <dbReference type="ARBA" id="ARBA00004167"/>
    </source>
</evidence>
<keyword evidence="3 6" id="KW-0812">Transmembrane</keyword>
<reference evidence="9 10" key="1">
    <citation type="journal article" date="2021" name="Elife">
        <title>Chloroplast acquisition without the gene transfer in kleptoplastic sea slugs, Plakobranchus ocellatus.</title>
        <authorList>
            <person name="Maeda T."/>
            <person name="Takahashi S."/>
            <person name="Yoshida T."/>
            <person name="Shimamura S."/>
            <person name="Takaki Y."/>
            <person name="Nagai Y."/>
            <person name="Toyoda A."/>
            <person name="Suzuki Y."/>
            <person name="Arimoto A."/>
            <person name="Ishii H."/>
            <person name="Satoh N."/>
            <person name="Nishiyama T."/>
            <person name="Hasebe M."/>
            <person name="Maruyama T."/>
            <person name="Minagawa J."/>
            <person name="Obokata J."/>
            <person name="Shigenobu S."/>
        </authorList>
    </citation>
    <scope>NUCLEOTIDE SEQUENCE [LARGE SCALE GENOMIC DNA]</scope>
</reference>
<dbReference type="Pfam" id="PF20520">
    <property type="entry name" value="Ac45-VOA1_TM"/>
    <property type="match status" value="1"/>
</dbReference>
<evidence type="ECO:0000256" key="6">
    <source>
        <dbReference type="SAM" id="Phobius"/>
    </source>
</evidence>
<dbReference type="InterPro" id="IPR008388">
    <property type="entry name" value="Ac45_acc_su"/>
</dbReference>
<organism evidence="9 10">
    <name type="scientific">Plakobranchus ocellatus</name>
    <dbReference type="NCBI Taxonomy" id="259542"/>
    <lineage>
        <taxon>Eukaryota</taxon>
        <taxon>Metazoa</taxon>
        <taxon>Spiralia</taxon>
        <taxon>Lophotrochozoa</taxon>
        <taxon>Mollusca</taxon>
        <taxon>Gastropoda</taxon>
        <taxon>Heterobranchia</taxon>
        <taxon>Euthyneura</taxon>
        <taxon>Panpulmonata</taxon>
        <taxon>Sacoglossa</taxon>
        <taxon>Placobranchoidea</taxon>
        <taxon>Plakobranchidae</taxon>
        <taxon>Plakobranchus</taxon>
    </lineage>
</organism>
<dbReference type="GO" id="GO:0030641">
    <property type="term" value="P:regulation of cellular pH"/>
    <property type="evidence" value="ECO:0007669"/>
    <property type="project" value="TreeGrafter"/>
</dbReference>
<comment type="subcellular location">
    <subcellularLocation>
        <location evidence="1">Membrane</location>
        <topology evidence="1">Single-pass membrane protein</topology>
    </subcellularLocation>
</comment>
<dbReference type="Pfam" id="PF05827">
    <property type="entry name" value="VAS1_LD"/>
    <property type="match status" value="1"/>
</dbReference>
<feature type="domain" description="V-type proton ATPase subunit S1/VOA1 transmembrane" evidence="8">
    <location>
        <begin position="364"/>
        <end position="402"/>
    </location>
</feature>
<evidence type="ECO:0000256" key="3">
    <source>
        <dbReference type="ARBA" id="ARBA00022692"/>
    </source>
</evidence>
<name>A0AAV4BTT3_9GAST</name>
<dbReference type="InterPro" id="IPR046755">
    <property type="entry name" value="VAS1_LD"/>
</dbReference>
<evidence type="ECO:0000259" key="7">
    <source>
        <dbReference type="Pfam" id="PF05827"/>
    </source>
</evidence>
<dbReference type="PANTHER" id="PTHR12471">
    <property type="entry name" value="VACUOLAR ATP SYNTHASE SUBUNIT S1"/>
    <property type="match status" value="1"/>
</dbReference>
<evidence type="ECO:0000313" key="10">
    <source>
        <dbReference type="Proteomes" id="UP000735302"/>
    </source>
</evidence>
<accession>A0AAV4BTT3</accession>
<comment type="caution">
    <text evidence="9">The sequence shown here is derived from an EMBL/GenBank/DDBJ whole genome shotgun (WGS) entry which is preliminary data.</text>
</comment>